<dbReference type="NCBIfam" id="TIGR03423">
    <property type="entry name" value="pbp2_mrdA"/>
    <property type="match status" value="1"/>
</dbReference>
<feature type="binding site" evidence="14">
    <location>
        <position position="372"/>
    </location>
    <ligand>
        <name>Zn(2+)</name>
        <dbReference type="ChEBI" id="CHEBI:29105"/>
    </ligand>
</feature>
<dbReference type="GO" id="GO:0008658">
    <property type="term" value="F:penicillin binding"/>
    <property type="evidence" value="ECO:0007669"/>
    <property type="project" value="UniProtKB-UniRule"/>
</dbReference>
<dbReference type="InterPro" id="IPR050515">
    <property type="entry name" value="Beta-lactam/transpept"/>
</dbReference>
<keyword evidence="5 14" id="KW-0121">Carboxypeptidase</keyword>
<dbReference type="UniPathway" id="UPA00219"/>
<dbReference type="EMBL" id="LAZL01000006">
    <property type="protein sequence ID" value="KMT66188.1"/>
    <property type="molecule type" value="Genomic_DNA"/>
</dbReference>
<comment type="cofactor">
    <cofactor evidence="14">
        <name>Zn(2+)</name>
        <dbReference type="ChEBI" id="CHEBI:29105"/>
    </cofactor>
    <text evidence="14">Binds one Zn(2+) ion per subunit.</text>
</comment>
<evidence type="ECO:0000256" key="4">
    <source>
        <dbReference type="ARBA" id="ARBA00022519"/>
    </source>
</evidence>
<dbReference type="Pfam" id="PF00905">
    <property type="entry name" value="Transpeptidase"/>
    <property type="match status" value="1"/>
</dbReference>
<evidence type="ECO:0000313" key="18">
    <source>
        <dbReference type="Proteomes" id="UP000037600"/>
    </source>
</evidence>
<comment type="subcellular location">
    <subcellularLocation>
        <location evidence="14">Cell inner membrane</location>
        <topology evidence="14">Single-pass membrane protein</topology>
    </subcellularLocation>
    <subcellularLocation>
        <location evidence="2">Cell membrane</location>
    </subcellularLocation>
    <subcellularLocation>
        <location evidence="1">Membrane</location>
        <topology evidence="1">Single-pass membrane protein</topology>
    </subcellularLocation>
</comment>
<dbReference type="GO" id="GO:0006508">
    <property type="term" value="P:proteolysis"/>
    <property type="evidence" value="ECO:0007669"/>
    <property type="project" value="UniProtKB-KW"/>
</dbReference>
<evidence type="ECO:0000256" key="1">
    <source>
        <dbReference type="ARBA" id="ARBA00004167"/>
    </source>
</evidence>
<keyword evidence="8 14" id="KW-0378">Hydrolase</keyword>
<dbReference type="InterPro" id="IPR005311">
    <property type="entry name" value="PBP_dimer"/>
</dbReference>
<dbReference type="SUPFAM" id="SSF56519">
    <property type="entry name" value="Penicillin binding protein dimerisation domain"/>
    <property type="match status" value="1"/>
</dbReference>
<feature type="binding site" evidence="14">
    <location>
        <position position="391"/>
    </location>
    <ligand>
        <name>Zn(2+)</name>
        <dbReference type="ChEBI" id="CHEBI:29105"/>
    </ligand>
</feature>
<dbReference type="PANTHER" id="PTHR30627:SF2">
    <property type="entry name" value="PEPTIDOGLYCAN D,D-TRANSPEPTIDASE MRDA"/>
    <property type="match status" value="1"/>
</dbReference>
<comment type="similarity">
    <text evidence="14">Belongs to the transpeptidase family. MrdA subfamily.</text>
</comment>
<keyword evidence="10 14" id="KW-0573">Peptidoglycan synthesis</keyword>
<keyword evidence="14" id="KW-0862">Zinc</keyword>
<comment type="function">
    <text evidence="14">Catalyzes cross-linking of the peptidoglycan cell wall.</text>
</comment>
<dbReference type="GO" id="GO:0005886">
    <property type="term" value="C:plasma membrane"/>
    <property type="evidence" value="ECO:0007669"/>
    <property type="project" value="UniProtKB-SubCell"/>
</dbReference>
<dbReference type="GO" id="GO:0071972">
    <property type="term" value="F:peptidoglycan L,D-transpeptidase activity"/>
    <property type="evidence" value="ECO:0007669"/>
    <property type="project" value="TreeGrafter"/>
</dbReference>
<proteinExistence type="inferred from homology"/>
<evidence type="ECO:0000256" key="8">
    <source>
        <dbReference type="ARBA" id="ARBA00022801"/>
    </source>
</evidence>
<dbReference type="GO" id="GO:0008360">
    <property type="term" value="P:regulation of cell shape"/>
    <property type="evidence" value="ECO:0007669"/>
    <property type="project" value="UniProtKB-KW"/>
</dbReference>
<comment type="caution">
    <text evidence="17">The sequence shown here is derived from an EMBL/GenBank/DDBJ whole genome shotgun (WGS) entry which is preliminary data.</text>
</comment>
<dbReference type="Proteomes" id="UP000037600">
    <property type="component" value="Unassembled WGS sequence"/>
</dbReference>
<reference evidence="17 18" key="1">
    <citation type="submission" date="2015-04" db="EMBL/GenBank/DDBJ databases">
        <title>Draft Genome Sequence of the Novel Agar-Digesting Marine Bacterium Q1.</title>
        <authorList>
            <person name="Li Y."/>
            <person name="Li D."/>
            <person name="Chen G."/>
            <person name="Du Z."/>
        </authorList>
    </citation>
    <scope>NUCLEOTIDE SEQUENCE [LARGE SCALE GENOMIC DNA]</scope>
    <source>
        <strain evidence="17 18">Q1</strain>
    </source>
</reference>
<dbReference type="Gene3D" id="3.40.710.10">
    <property type="entry name" value="DD-peptidase/beta-lactamase superfamily"/>
    <property type="match status" value="1"/>
</dbReference>
<dbReference type="GO" id="GO:0008270">
    <property type="term" value="F:zinc ion binding"/>
    <property type="evidence" value="ECO:0007669"/>
    <property type="project" value="UniProtKB-UniRule"/>
</dbReference>
<dbReference type="Pfam" id="PF03717">
    <property type="entry name" value="PBP_dimer"/>
    <property type="match status" value="1"/>
</dbReference>
<dbReference type="Gene3D" id="3.90.1310.10">
    <property type="entry name" value="Penicillin-binding protein 2a (Domain 2)"/>
    <property type="match status" value="1"/>
</dbReference>
<dbReference type="GO" id="GO:0009252">
    <property type="term" value="P:peptidoglycan biosynthetic process"/>
    <property type="evidence" value="ECO:0007669"/>
    <property type="project" value="UniProtKB-UniRule"/>
</dbReference>
<keyword evidence="6 14" id="KW-0645">Protease</keyword>
<dbReference type="Gene3D" id="3.30.1390.30">
    <property type="entry name" value="Penicillin-binding protein 2a, domain 3"/>
    <property type="match status" value="1"/>
</dbReference>
<keyword evidence="4 14" id="KW-0997">Cell inner membrane</keyword>
<evidence type="ECO:0000256" key="12">
    <source>
        <dbReference type="ARBA" id="ARBA00023136"/>
    </source>
</evidence>
<dbReference type="EC" id="3.4.16.4" evidence="14"/>
<keyword evidence="3 14" id="KW-1003">Cell membrane</keyword>
<feature type="domain" description="Penicillin-binding protein dimerisation" evidence="16">
    <location>
        <begin position="67"/>
        <end position="243"/>
    </location>
</feature>
<dbReference type="InterPro" id="IPR001460">
    <property type="entry name" value="PCN-bd_Tpept"/>
</dbReference>
<keyword evidence="18" id="KW-1185">Reference proteome</keyword>
<dbReference type="PANTHER" id="PTHR30627">
    <property type="entry name" value="PEPTIDOGLYCAN D,D-TRANSPEPTIDASE"/>
    <property type="match status" value="1"/>
</dbReference>
<evidence type="ECO:0000259" key="15">
    <source>
        <dbReference type="Pfam" id="PF00905"/>
    </source>
</evidence>
<dbReference type="GO" id="GO:0009002">
    <property type="term" value="F:serine-type D-Ala-D-Ala carboxypeptidase activity"/>
    <property type="evidence" value="ECO:0007669"/>
    <property type="project" value="UniProtKB-UniRule"/>
</dbReference>
<dbReference type="AlphaFoldDB" id="A0A0J8GZM3"/>
<feature type="binding site" evidence="14">
    <location>
        <position position="378"/>
    </location>
    <ligand>
        <name>Zn(2+)</name>
        <dbReference type="ChEBI" id="CHEBI:29105"/>
    </ligand>
</feature>
<dbReference type="PATRIC" id="fig|1513271.3.peg.1093"/>
<dbReference type="InterPro" id="IPR012338">
    <property type="entry name" value="Beta-lactam/transpept-like"/>
</dbReference>
<evidence type="ECO:0000256" key="9">
    <source>
        <dbReference type="ARBA" id="ARBA00022960"/>
    </source>
</evidence>
<keyword evidence="9 14" id="KW-0133">Cell shape</keyword>
<gene>
    <name evidence="14" type="primary">mrdA</name>
    <name evidence="17" type="ORF">XM47_05325</name>
</gene>
<evidence type="ECO:0000313" key="17">
    <source>
        <dbReference type="EMBL" id="KMT66188.1"/>
    </source>
</evidence>
<evidence type="ECO:0000256" key="2">
    <source>
        <dbReference type="ARBA" id="ARBA00004236"/>
    </source>
</evidence>
<keyword evidence="12 14" id="KW-0472">Membrane</keyword>
<organism evidence="17 18">
    <name type="scientific">Catenovulum maritimum</name>
    <dbReference type="NCBI Taxonomy" id="1513271"/>
    <lineage>
        <taxon>Bacteria</taxon>
        <taxon>Pseudomonadati</taxon>
        <taxon>Pseudomonadota</taxon>
        <taxon>Gammaproteobacteria</taxon>
        <taxon>Alteromonadales</taxon>
        <taxon>Alteromonadaceae</taxon>
        <taxon>Catenovulum</taxon>
    </lineage>
</organism>
<sequence length="627" mass="71256">MLNWRRRVAIRDHLAEANLFARRVVVALVIVLILSFILLSNLYSIQVNKFKDYQTRADGNRIKILPVSPNRGLIYDRHGRILAENVSVFSLEIIPEEVTDLDKLLTRLKSLIEIDDEQVEEFSKQIRQQRRKFKAVTLISRLTEEQAAILSVNQHKLVGAYVEARLKRSYPYKDLATHAIGYVQKMNQRDADRIEAEGNSANYQGTFDIGKLGLEKFYESQLHGIVGHQEVEVNSRGRPIRTLSELPPEPGQDLILNLDIEMQKVAQQALGENKGAVIVLDGKTNGVMTMYSNPSYDPNDFVHGISHKKYNALLNRRRPLVNRATTGLYRPASTVKPHVGLLGLEENLITTKTRIWDPGYYQIRDLEHKFRDWKKWGHGWVDIFKAIEESCDVYYYDLAVRLGMDKISEFMHQFGFGELTGIDIHEEKSAVLPSRGWKRARFRQPWYAGDTVNVGIGQGYWETTPLQLAVATSILANNGEFFEPKLVKATRTKNEEIELPVIDKPSVQFKNPENLKTIKQAMRGVVAKPTGSGYKAFLDAEYKAAGKTGTSQLIGIAQDEEYEAENLAKEHRDNALYVGYAPLDKPEIVVVVVMENVGGGGKNAAPVARQMMDYYFQNYQLKDETKQ</sequence>
<dbReference type="InterPro" id="IPR036138">
    <property type="entry name" value="PBP_dimer_sf"/>
</dbReference>
<evidence type="ECO:0000256" key="6">
    <source>
        <dbReference type="ARBA" id="ARBA00022670"/>
    </source>
</evidence>
<comment type="pathway">
    <text evidence="14">Cell wall biogenesis; peptidoglycan biosynthesis.</text>
</comment>
<evidence type="ECO:0000256" key="10">
    <source>
        <dbReference type="ARBA" id="ARBA00022984"/>
    </source>
</evidence>
<keyword evidence="11 14" id="KW-1133">Transmembrane helix</keyword>
<evidence type="ECO:0000256" key="3">
    <source>
        <dbReference type="ARBA" id="ARBA00022475"/>
    </source>
</evidence>
<evidence type="ECO:0000256" key="7">
    <source>
        <dbReference type="ARBA" id="ARBA00022692"/>
    </source>
</evidence>
<comment type="catalytic activity">
    <reaction evidence="14">
        <text>Preferential cleavage: (Ac)2-L-Lys-D-Ala-|-D-Ala. Also transpeptidation of peptidyl-alanyl moieties that are N-acyl substituents of D-alanine.</text>
        <dbReference type="EC" id="3.4.16.4"/>
    </reaction>
</comment>
<keyword evidence="13 14" id="KW-0961">Cell wall biogenesis/degradation</keyword>
<evidence type="ECO:0000256" key="5">
    <source>
        <dbReference type="ARBA" id="ARBA00022645"/>
    </source>
</evidence>
<feature type="domain" description="Penicillin-binding protein transpeptidase" evidence="15">
    <location>
        <begin position="275"/>
        <end position="613"/>
    </location>
</feature>
<keyword evidence="7 14" id="KW-0812">Transmembrane</keyword>
<name>A0A0J8GZM3_9ALTE</name>
<protein>
    <recommendedName>
        <fullName evidence="14">Peptidoglycan D,D-transpeptidase MrdA</fullName>
        <ecNumber evidence="14">3.4.16.4</ecNumber>
    </recommendedName>
    <alternativeName>
        <fullName evidence="14">Penicillin-binding protein 2</fullName>
        <shortName evidence="14">PBP-2</shortName>
    </alternativeName>
</protein>
<evidence type="ECO:0000256" key="11">
    <source>
        <dbReference type="ARBA" id="ARBA00022989"/>
    </source>
</evidence>
<dbReference type="SUPFAM" id="SSF56601">
    <property type="entry name" value="beta-lactamase/transpeptidase-like"/>
    <property type="match status" value="1"/>
</dbReference>
<accession>A0A0J8GZM3</accession>
<keyword evidence="14" id="KW-0479">Metal-binding</keyword>
<evidence type="ECO:0000256" key="14">
    <source>
        <dbReference type="HAMAP-Rule" id="MF_02081"/>
    </source>
</evidence>
<dbReference type="HAMAP" id="MF_02081">
    <property type="entry name" value="MrdA_transpept"/>
    <property type="match status" value="1"/>
</dbReference>
<feature type="active site" description="Acyl-ester intermediate" evidence="14">
    <location>
        <position position="333"/>
    </location>
</feature>
<dbReference type="InterPro" id="IPR017790">
    <property type="entry name" value="Penicillin-binding_protein_2"/>
</dbReference>
<dbReference type="STRING" id="1513271.XM47_05325"/>
<dbReference type="OrthoDB" id="9766847at2"/>
<dbReference type="GO" id="GO:0071555">
    <property type="term" value="P:cell wall organization"/>
    <property type="evidence" value="ECO:0007669"/>
    <property type="project" value="UniProtKB-KW"/>
</dbReference>
<feature type="binding site" evidence="14">
    <location>
        <position position="357"/>
    </location>
    <ligand>
        <name>Zn(2+)</name>
        <dbReference type="ChEBI" id="CHEBI:29105"/>
    </ligand>
</feature>
<dbReference type="RefSeq" id="WP_048690494.1">
    <property type="nucleotide sequence ID" value="NZ_KQ130484.1"/>
</dbReference>
<evidence type="ECO:0000256" key="13">
    <source>
        <dbReference type="ARBA" id="ARBA00023316"/>
    </source>
</evidence>
<feature type="transmembrane region" description="Helical" evidence="14">
    <location>
        <begin position="20"/>
        <end position="43"/>
    </location>
</feature>
<evidence type="ECO:0000259" key="16">
    <source>
        <dbReference type="Pfam" id="PF03717"/>
    </source>
</evidence>